<dbReference type="PRINTS" id="PR00037">
    <property type="entry name" value="HTHLACR"/>
</dbReference>
<evidence type="ECO:0000256" key="4">
    <source>
        <dbReference type="SAM" id="MobiDB-lite"/>
    </source>
</evidence>
<dbReference type="InterPro" id="IPR001034">
    <property type="entry name" value="DeoR_HTH"/>
</dbReference>
<gene>
    <name evidence="6" type="ORF">UFOPK3564_03564</name>
</gene>
<dbReference type="InterPro" id="IPR018356">
    <property type="entry name" value="Tscrpt_reg_HTH_DeoR_CS"/>
</dbReference>
<dbReference type="Pfam" id="PF08220">
    <property type="entry name" value="HTH_DeoR"/>
    <property type="match status" value="1"/>
</dbReference>
<dbReference type="Gene3D" id="1.10.10.10">
    <property type="entry name" value="Winged helix-like DNA-binding domain superfamily/Winged helix DNA-binding domain"/>
    <property type="match status" value="1"/>
</dbReference>
<dbReference type="InterPro" id="IPR014036">
    <property type="entry name" value="DeoR-like_C"/>
</dbReference>
<organism evidence="6">
    <name type="scientific">freshwater metagenome</name>
    <dbReference type="NCBI Taxonomy" id="449393"/>
    <lineage>
        <taxon>unclassified sequences</taxon>
        <taxon>metagenomes</taxon>
        <taxon>ecological metagenomes</taxon>
    </lineage>
</organism>
<dbReference type="EMBL" id="CAFBMK010000358">
    <property type="protein sequence ID" value="CAB4952375.1"/>
    <property type="molecule type" value="Genomic_DNA"/>
</dbReference>
<feature type="domain" description="HTH deoR-type" evidence="5">
    <location>
        <begin position="16"/>
        <end position="71"/>
    </location>
</feature>
<dbReference type="InterPro" id="IPR036390">
    <property type="entry name" value="WH_DNA-bd_sf"/>
</dbReference>
<sequence>MGKNNRKAPDDRPRLAEGRREAILEVLQAQRAITVAEIEARFAVSPMTARRDLAELERQGHARRTHGGAVLPSSSSHEDSFSARMATATAAKRALAVAAAETVEDGEALFLDSSTTAYHLTEVLIRDDRAVTVVTNSLPIIDLLSSNARETIELIVAGGQLRRISRSFVGPLAVEAIKRHWTDRAFLSVKGIAPDGTLTDADPLEAEVKRTMISQATTATLLVDGGKLDRRGLSVIGPVSTCSDVLVAGLPAGSDLISAIDVPGVAVRQLDAGEAPTPEEATA</sequence>
<evidence type="ECO:0000256" key="3">
    <source>
        <dbReference type="ARBA" id="ARBA00023163"/>
    </source>
</evidence>
<name>A0A6J7KA58_9ZZZZ</name>
<dbReference type="SMART" id="SM00420">
    <property type="entry name" value="HTH_DEOR"/>
    <property type="match status" value="1"/>
</dbReference>
<keyword evidence="1" id="KW-0805">Transcription regulation</keyword>
<evidence type="ECO:0000256" key="2">
    <source>
        <dbReference type="ARBA" id="ARBA00023125"/>
    </source>
</evidence>
<feature type="region of interest" description="Disordered" evidence="4">
    <location>
        <begin position="58"/>
        <end position="82"/>
    </location>
</feature>
<dbReference type="PANTHER" id="PTHR30363">
    <property type="entry name" value="HTH-TYPE TRANSCRIPTIONAL REGULATOR SRLR-RELATED"/>
    <property type="match status" value="1"/>
</dbReference>
<dbReference type="InterPro" id="IPR037171">
    <property type="entry name" value="NagB/RpiA_transferase-like"/>
</dbReference>
<dbReference type="PROSITE" id="PS00894">
    <property type="entry name" value="HTH_DEOR_1"/>
    <property type="match status" value="1"/>
</dbReference>
<evidence type="ECO:0000256" key="1">
    <source>
        <dbReference type="ARBA" id="ARBA00023015"/>
    </source>
</evidence>
<proteinExistence type="predicted"/>
<dbReference type="GO" id="GO:0003677">
    <property type="term" value="F:DNA binding"/>
    <property type="evidence" value="ECO:0007669"/>
    <property type="project" value="UniProtKB-KW"/>
</dbReference>
<dbReference type="AlphaFoldDB" id="A0A6J7KA58"/>
<evidence type="ECO:0000259" key="5">
    <source>
        <dbReference type="PROSITE" id="PS51000"/>
    </source>
</evidence>
<reference evidence="6" key="1">
    <citation type="submission" date="2020-05" db="EMBL/GenBank/DDBJ databases">
        <authorList>
            <person name="Chiriac C."/>
            <person name="Salcher M."/>
            <person name="Ghai R."/>
            <person name="Kavagutti S V."/>
        </authorList>
    </citation>
    <scope>NUCLEOTIDE SEQUENCE</scope>
</reference>
<dbReference type="GO" id="GO:0003700">
    <property type="term" value="F:DNA-binding transcription factor activity"/>
    <property type="evidence" value="ECO:0007669"/>
    <property type="project" value="InterPro"/>
</dbReference>
<dbReference type="PANTHER" id="PTHR30363:SF44">
    <property type="entry name" value="AGA OPERON TRANSCRIPTIONAL REPRESSOR-RELATED"/>
    <property type="match status" value="1"/>
</dbReference>
<dbReference type="SUPFAM" id="SSF46785">
    <property type="entry name" value="Winged helix' DNA-binding domain"/>
    <property type="match status" value="1"/>
</dbReference>
<dbReference type="SMART" id="SM01134">
    <property type="entry name" value="DeoRC"/>
    <property type="match status" value="1"/>
</dbReference>
<dbReference type="InterPro" id="IPR036388">
    <property type="entry name" value="WH-like_DNA-bd_sf"/>
</dbReference>
<protein>
    <submittedName>
        <fullName evidence="6">Unannotated protein</fullName>
    </submittedName>
</protein>
<accession>A0A6J7KA58</accession>
<dbReference type="Pfam" id="PF00455">
    <property type="entry name" value="DeoRC"/>
    <property type="match status" value="1"/>
</dbReference>
<keyword evidence="2" id="KW-0238">DNA-binding</keyword>
<dbReference type="SUPFAM" id="SSF100950">
    <property type="entry name" value="NagB/RpiA/CoA transferase-like"/>
    <property type="match status" value="1"/>
</dbReference>
<evidence type="ECO:0000313" key="6">
    <source>
        <dbReference type="EMBL" id="CAB4952375.1"/>
    </source>
</evidence>
<dbReference type="InterPro" id="IPR050313">
    <property type="entry name" value="Carb_Metab_HTH_regulators"/>
</dbReference>
<dbReference type="PROSITE" id="PS51000">
    <property type="entry name" value="HTH_DEOR_2"/>
    <property type="match status" value="1"/>
</dbReference>
<keyword evidence="3" id="KW-0804">Transcription</keyword>